<dbReference type="OrthoDB" id="9255658at2"/>
<gene>
    <name evidence="1" type="ORF">FEZ08_02725</name>
</gene>
<sequence>MKIITVCGSLKFKNKIMQITEQMTLQGNCMLSIIYPTIQTIHTYNKADKDLFGDMHKERIRLSDAILVVNIDNYIGESTQSEIEFAQSLGKEVIYFTDL</sequence>
<organism evidence="1 2">
    <name type="scientific">Culicoidibacter larvae</name>
    <dbReference type="NCBI Taxonomy" id="2579976"/>
    <lineage>
        <taxon>Bacteria</taxon>
        <taxon>Bacillati</taxon>
        <taxon>Bacillota</taxon>
        <taxon>Culicoidibacteria</taxon>
        <taxon>Culicoidibacterales</taxon>
        <taxon>Culicoidibacteraceae</taxon>
        <taxon>Culicoidibacter</taxon>
    </lineage>
</organism>
<proteinExistence type="predicted"/>
<dbReference type="InParanoid" id="A0A5R8QEX2"/>
<reference evidence="1 2" key="1">
    <citation type="submission" date="2019-05" db="EMBL/GenBank/DDBJ databases">
        <title>Culicoidintestinum kansasii gen. nov., sp. nov. from the gastrointestinal tract of the biting midge, Culicoides sonorensis.</title>
        <authorList>
            <person name="Neupane S."/>
            <person name="Ghosh A."/>
            <person name="Gunther S."/>
            <person name="Martin K."/>
            <person name="Zurek L."/>
        </authorList>
    </citation>
    <scope>NUCLEOTIDE SEQUENCE [LARGE SCALE GENOMIC DNA]</scope>
    <source>
        <strain evidence="1 2">CS-1</strain>
    </source>
</reference>
<evidence type="ECO:0008006" key="3">
    <source>
        <dbReference type="Google" id="ProtNLM"/>
    </source>
</evidence>
<evidence type="ECO:0000313" key="2">
    <source>
        <dbReference type="Proteomes" id="UP000306912"/>
    </source>
</evidence>
<accession>A0A5R8QEX2</accession>
<evidence type="ECO:0000313" key="1">
    <source>
        <dbReference type="EMBL" id="TLG76548.1"/>
    </source>
</evidence>
<name>A0A5R8QEX2_9FIRM</name>
<dbReference type="Proteomes" id="UP000306912">
    <property type="component" value="Unassembled WGS sequence"/>
</dbReference>
<protein>
    <recommendedName>
        <fullName evidence="3">DUF4406 domain-containing protein</fullName>
    </recommendedName>
</protein>
<dbReference type="RefSeq" id="WP_138190185.1">
    <property type="nucleotide sequence ID" value="NZ_VBWP01000002.1"/>
</dbReference>
<dbReference type="AlphaFoldDB" id="A0A5R8QEX2"/>
<keyword evidence="2" id="KW-1185">Reference proteome</keyword>
<comment type="caution">
    <text evidence="1">The sequence shown here is derived from an EMBL/GenBank/DDBJ whole genome shotgun (WGS) entry which is preliminary data.</text>
</comment>
<dbReference type="EMBL" id="VBWP01000002">
    <property type="protein sequence ID" value="TLG76548.1"/>
    <property type="molecule type" value="Genomic_DNA"/>
</dbReference>